<proteinExistence type="predicted"/>
<evidence type="ECO:0000313" key="2">
    <source>
        <dbReference type="EMBL" id="RIB17777.1"/>
    </source>
</evidence>
<dbReference type="Pfam" id="PF16486">
    <property type="entry name" value="ArgoN"/>
    <property type="match status" value="1"/>
</dbReference>
<dbReference type="OrthoDB" id="10252740at2759"/>
<name>A0A397V8X5_9GLOM</name>
<evidence type="ECO:0000259" key="1">
    <source>
        <dbReference type="Pfam" id="PF16486"/>
    </source>
</evidence>
<protein>
    <recommendedName>
        <fullName evidence="1">Protein argonaute N-terminal domain-containing protein</fullName>
    </recommendedName>
</protein>
<comment type="caution">
    <text evidence="2">The sequence shown here is derived from an EMBL/GenBank/DDBJ whole genome shotgun (WGS) entry which is preliminary data.</text>
</comment>
<accession>A0A397V8X5</accession>
<dbReference type="AlphaFoldDB" id="A0A397V8X5"/>
<dbReference type="InterPro" id="IPR032474">
    <property type="entry name" value="Argonaute_N"/>
</dbReference>
<gene>
    <name evidence="2" type="ORF">C2G38_1401667</name>
</gene>
<keyword evidence="3" id="KW-1185">Reference proteome</keyword>
<dbReference type="Proteomes" id="UP000266673">
    <property type="component" value="Unassembled WGS sequence"/>
</dbReference>
<evidence type="ECO:0000313" key="3">
    <source>
        <dbReference type="Proteomes" id="UP000266673"/>
    </source>
</evidence>
<organism evidence="2 3">
    <name type="scientific">Gigaspora rosea</name>
    <dbReference type="NCBI Taxonomy" id="44941"/>
    <lineage>
        <taxon>Eukaryota</taxon>
        <taxon>Fungi</taxon>
        <taxon>Fungi incertae sedis</taxon>
        <taxon>Mucoromycota</taxon>
        <taxon>Glomeromycotina</taxon>
        <taxon>Glomeromycetes</taxon>
        <taxon>Diversisporales</taxon>
        <taxon>Gigasporaceae</taxon>
        <taxon>Gigaspora</taxon>
    </lineage>
</organism>
<dbReference type="EMBL" id="QKWP01000583">
    <property type="protein sequence ID" value="RIB17777.1"/>
    <property type="molecule type" value="Genomic_DNA"/>
</dbReference>
<reference evidence="2 3" key="1">
    <citation type="submission" date="2018-06" db="EMBL/GenBank/DDBJ databases">
        <title>Comparative genomics reveals the genomic features of Rhizophagus irregularis, R. cerebriforme, R. diaphanum and Gigaspora rosea, and their symbiotic lifestyle signature.</title>
        <authorList>
            <person name="Morin E."/>
            <person name="San Clemente H."/>
            <person name="Chen E.C.H."/>
            <person name="De La Providencia I."/>
            <person name="Hainaut M."/>
            <person name="Kuo A."/>
            <person name="Kohler A."/>
            <person name="Murat C."/>
            <person name="Tang N."/>
            <person name="Roy S."/>
            <person name="Loubradou J."/>
            <person name="Henrissat B."/>
            <person name="Grigoriev I.V."/>
            <person name="Corradi N."/>
            <person name="Roux C."/>
            <person name="Martin F.M."/>
        </authorList>
    </citation>
    <scope>NUCLEOTIDE SEQUENCE [LARGE SCALE GENOMIC DNA]</scope>
    <source>
        <strain evidence="2 3">DAOM 194757</strain>
    </source>
</reference>
<sequence length="111" mass="12721">MTQYYPKKSCLWLLEFARRPGLGSFGRATRVRTNFFEVTSLPDGNIMHYDATITPDVPPALNRRIFQELERIYGATALAGARPVYDGLLTRVFFSFERAVSLPKFITTREI</sequence>
<feature type="domain" description="Protein argonaute N-terminal" evidence="1">
    <location>
        <begin position="27"/>
        <end position="87"/>
    </location>
</feature>
<dbReference type="STRING" id="44941.A0A397V8X5"/>